<protein>
    <submittedName>
        <fullName evidence="2">Reverse transcriptase domain-containing protein</fullName>
    </submittedName>
</protein>
<reference evidence="2" key="1">
    <citation type="submission" date="2022-11" db="UniProtKB">
        <authorList>
            <consortium name="WormBaseParasite"/>
        </authorList>
    </citation>
    <scope>IDENTIFICATION</scope>
</reference>
<organism evidence="1 2">
    <name type="scientific">Ditylenchus dipsaci</name>
    <dbReference type="NCBI Taxonomy" id="166011"/>
    <lineage>
        <taxon>Eukaryota</taxon>
        <taxon>Metazoa</taxon>
        <taxon>Ecdysozoa</taxon>
        <taxon>Nematoda</taxon>
        <taxon>Chromadorea</taxon>
        <taxon>Rhabditida</taxon>
        <taxon>Tylenchina</taxon>
        <taxon>Tylenchomorpha</taxon>
        <taxon>Sphaerularioidea</taxon>
        <taxon>Anguinidae</taxon>
        <taxon>Anguininae</taxon>
        <taxon>Ditylenchus</taxon>
    </lineage>
</organism>
<accession>A0A915D6Y2</accession>
<keyword evidence="1" id="KW-1185">Reference proteome</keyword>
<dbReference type="WBParaSite" id="jg16192">
    <property type="protein sequence ID" value="jg16192"/>
    <property type="gene ID" value="jg16192"/>
</dbReference>
<dbReference type="PANTHER" id="PTHR47331">
    <property type="entry name" value="PHD-TYPE DOMAIN-CONTAINING PROTEIN"/>
    <property type="match status" value="1"/>
</dbReference>
<dbReference type="Proteomes" id="UP000887574">
    <property type="component" value="Unplaced"/>
</dbReference>
<evidence type="ECO:0000313" key="1">
    <source>
        <dbReference type="Proteomes" id="UP000887574"/>
    </source>
</evidence>
<evidence type="ECO:0000313" key="2">
    <source>
        <dbReference type="WBParaSite" id="jg16192"/>
    </source>
</evidence>
<name>A0A915D6Y2_9BILA</name>
<proteinExistence type="predicted"/>
<dbReference type="AlphaFoldDB" id="A0A915D6Y2"/>
<sequence>MRIVHNASSKAHNSFNSLNDCLETGPTFFADLVATLIKFRLPAQVASADIEKAFYQVRVNEEDRNALSFLWVFDPENRPLVRISAFSDLEASCLESAVDRFS</sequence>